<organism evidence="1 2">
    <name type="scientific">Antrihabitans stalagmiti</name>
    <dbReference type="NCBI Taxonomy" id="2799499"/>
    <lineage>
        <taxon>Bacteria</taxon>
        <taxon>Bacillati</taxon>
        <taxon>Actinomycetota</taxon>
        <taxon>Actinomycetes</taxon>
        <taxon>Mycobacteriales</taxon>
        <taxon>Nocardiaceae</taxon>
        <taxon>Antrihabitans</taxon>
    </lineage>
</organism>
<sequence>METPVPLAKVVGQNVLRLRTTYGATTDEIATAARRFGLKWTDSRVSALEKGKVSPTLPMLIALCVTLSEVTQAEVGLGDLFQYDGLVQLTERIELSGADIVRLVQGTPADRRRNVVGHDAGGRPIVELTHDEFERNLRDMAFRQAGGEAELRAAASLNISPKRFGELAQKLWGRSFSAERNFRAGEGSSAQKRGRVARTLKSEMRERLIRGDN</sequence>
<name>A0A934NR90_9NOCA</name>
<keyword evidence="2" id="KW-1185">Reference proteome</keyword>
<reference evidence="1" key="1">
    <citation type="submission" date="2020-12" db="EMBL/GenBank/DDBJ databases">
        <title>Antrihabitans popcorni sp. nov. and Antrihabitans auranticaus sp. nov., isolated from a larva cave.</title>
        <authorList>
            <person name="Lee S.D."/>
            <person name="Kim I.S."/>
        </authorList>
    </citation>
    <scope>NUCLEOTIDE SEQUENCE</scope>
    <source>
        <strain evidence="1">YC3-6</strain>
    </source>
</reference>
<dbReference type="GO" id="GO:0003677">
    <property type="term" value="F:DNA binding"/>
    <property type="evidence" value="ECO:0007669"/>
    <property type="project" value="InterPro"/>
</dbReference>
<dbReference type="Gene3D" id="1.10.260.40">
    <property type="entry name" value="lambda repressor-like DNA-binding domains"/>
    <property type="match status" value="1"/>
</dbReference>
<evidence type="ECO:0000313" key="2">
    <source>
        <dbReference type="Proteomes" id="UP000655868"/>
    </source>
</evidence>
<dbReference type="EMBL" id="JAEMNV010000004">
    <property type="protein sequence ID" value="MBJ8339999.1"/>
    <property type="molecule type" value="Genomic_DNA"/>
</dbReference>
<gene>
    <name evidence="1" type="ORF">JGU71_13970</name>
</gene>
<protein>
    <submittedName>
        <fullName evidence="1">Uncharacterized protein</fullName>
    </submittedName>
</protein>
<comment type="caution">
    <text evidence="1">The sequence shown here is derived from an EMBL/GenBank/DDBJ whole genome shotgun (WGS) entry which is preliminary data.</text>
</comment>
<dbReference type="RefSeq" id="WP_199704767.1">
    <property type="nucleotide sequence ID" value="NZ_JAEMNV010000004.1"/>
</dbReference>
<dbReference type="InterPro" id="IPR010982">
    <property type="entry name" value="Lambda_DNA-bd_dom_sf"/>
</dbReference>
<dbReference type="AlphaFoldDB" id="A0A934NR90"/>
<proteinExistence type="predicted"/>
<dbReference type="SUPFAM" id="SSF47413">
    <property type="entry name" value="lambda repressor-like DNA-binding domains"/>
    <property type="match status" value="1"/>
</dbReference>
<evidence type="ECO:0000313" key="1">
    <source>
        <dbReference type="EMBL" id="MBJ8339999.1"/>
    </source>
</evidence>
<dbReference type="Proteomes" id="UP000655868">
    <property type="component" value="Unassembled WGS sequence"/>
</dbReference>
<accession>A0A934NR90</accession>